<dbReference type="PATRIC" id="fig|656366.3.peg.2566"/>
<gene>
    <name evidence="3" type="ORF">AOC05_11905</name>
</gene>
<dbReference type="InterPro" id="IPR000914">
    <property type="entry name" value="SBP_5_dom"/>
</dbReference>
<proteinExistence type="predicted"/>
<dbReference type="InterPro" id="IPR039424">
    <property type="entry name" value="SBP_5"/>
</dbReference>
<dbReference type="Gene3D" id="3.10.105.10">
    <property type="entry name" value="Dipeptide-binding Protein, Domain 3"/>
    <property type="match status" value="1"/>
</dbReference>
<keyword evidence="4" id="KW-1185">Reference proteome</keyword>
<evidence type="ECO:0000256" key="1">
    <source>
        <dbReference type="SAM" id="SignalP"/>
    </source>
</evidence>
<dbReference type="Pfam" id="PF00496">
    <property type="entry name" value="SBP_bac_5"/>
    <property type="match status" value="1"/>
</dbReference>
<sequence length="594" mass="63284">MRAGRISKACAVALAAVLALGACTATPPNPDGPTSSATPAVGGNVTVLETNPFSSFNTSSVTGQTDINTKIDYATHSGFNYVESNLKIVKNEQFGKYQKVSDNPLTIKYTINSGVQWSDGAPVTAADLMLQWAAASGYFNDATLDANFKVSKGNSYFHFAGETTGLSQTEMPVIGDEGTSLTLKYTTPYSDWETALGSSVNVPAHIVSVRTGLKDTDALTALLQKAPKGDPSAPLPVNPDLKKVSDFWNTGFDTKSMPDPSLALSNGPFLVKSITADKELVLTRNADYTWGTIPMLDTVTVHYDANPESQIAALAAKTADVISPPATVDTLKALAAAKDVKVLQGQSLGFDQAVLNFDGVFTNPDYRRAFLSTLPRQEILDALVKPLEPKAAVLDSLVFREVQTPYKESARSNGSTDYAAVDIDKAKELLGGAKPSIRILYNKDDPARTQEFTLVAASATLAGFDVIDVGQSVDLWQLALKAGSFDVALFGWTANPTGSVQVPQIFKTGAVSNLNHFSNTVVDQLAEQLAVSSDDAKQNALKMQIDQLVIQAGYGLPLFTHVALSATGPHVSGVKFSPVNVGAWWNVADWKHVK</sequence>
<dbReference type="OrthoDB" id="7888869at2"/>
<dbReference type="Proteomes" id="UP000062833">
    <property type="component" value="Chromosome"/>
</dbReference>
<evidence type="ECO:0000313" key="4">
    <source>
        <dbReference type="Proteomes" id="UP000062833"/>
    </source>
</evidence>
<dbReference type="PANTHER" id="PTHR30290:SF65">
    <property type="entry name" value="MONOACYL PHOSPHATIDYLINOSITOL TETRAMANNOSIDE-BINDING PROTEIN LPQW-RELATED"/>
    <property type="match status" value="1"/>
</dbReference>
<dbReference type="GO" id="GO:0042597">
    <property type="term" value="C:periplasmic space"/>
    <property type="evidence" value="ECO:0007669"/>
    <property type="project" value="UniProtKB-ARBA"/>
</dbReference>
<dbReference type="AlphaFoldDB" id="A0A0M4RPM4"/>
<dbReference type="GO" id="GO:0015833">
    <property type="term" value="P:peptide transport"/>
    <property type="evidence" value="ECO:0007669"/>
    <property type="project" value="TreeGrafter"/>
</dbReference>
<dbReference type="PANTHER" id="PTHR30290">
    <property type="entry name" value="PERIPLASMIC BINDING COMPONENT OF ABC TRANSPORTER"/>
    <property type="match status" value="1"/>
</dbReference>
<dbReference type="GO" id="GO:1904680">
    <property type="term" value="F:peptide transmembrane transporter activity"/>
    <property type="evidence" value="ECO:0007669"/>
    <property type="project" value="TreeGrafter"/>
</dbReference>
<dbReference type="CDD" id="cd08501">
    <property type="entry name" value="PBP2_Lpqw"/>
    <property type="match status" value="1"/>
</dbReference>
<dbReference type="EMBL" id="CP012677">
    <property type="protein sequence ID" value="ALE92833.1"/>
    <property type="molecule type" value="Genomic_DNA"/>
</dbReference>
<accession>A0A0M4RPM4</accession>
<dbReference type="PROSITE" id="PS51257">
    <property type="entry name" value="PROKAR_LIPOPROTEIN"/>
    <property type="match status" value="1"/>
</dbReference>
<feature type="domain" description="Solute-binding protein family 5" evidence="2">
    <location>
        <begin position="99"/>
        <end position="507"/>
    </location>
</feature>
<evidence type="ECO:0000313" key="3">
    <source>
        <dbReference type="EMBL" id="ALE92833.1"/>
    </source>
</evidence>
<protein>
    <recommendedName>
        <fullName evidence="2">Solute-binding protein family 5 domain-containing protein</fullName>
    </recommendedName>
</protein>
<organism evidence="3 4">
    <name type="scientific">Arthrobacter alpinus</name>
    <dbReference type="NCBI Taxonomy" id="656366"/>
    <lineage>
        <taxon>Bacteria</taxon>
        <taxon>Bacillati</taxon>
        <taxon>Actinomycetota</taxon>
        <taxon>Actinomycetes</taxon>
        <taxon>Micrococcales</taxon>
        <taxon>Micrococcaceae</taxon>
        <taxon>Arthrobacter</taxon>
    </lineage>
</organism>
<feature type="chain" id="PRO_5039471093" description="Solute-binding protein family 5 domain-containing protein" evidence="1">
    <location>
        <begin position="25"/>
        <end position="594"/>
    </location>
</feature>
<keyword evidence="1" id="KW-0732">Signal</keyword>
<dbReference type="SUPFAM" id="SSF53850">
    <property type="entry name" value="Periplasmic binding protein-like II"/>
    <property type="match status" value="1"/>
</dbReference>
<name>A0A0M4RPM4_9MICC</name>
<dbReference type="InterPro" id="IPR030678">
    <property type="entry name" value="Peptide/Ni-bd"/>
</dbReference>
<evidence type="ECO:0000259" key="2">
    <source>
        <dbReference type="Pfam" id="PF00496"/>
    </source>
</evidence>
<feature type="signal peptide" evidence="1">
    <location>
        <begin position="1"/>
        <end position="24"/>
    </location>
</feature>
<dbReference type="KEGG" id="aaq:AOC05_11905"/>
<dbReference type="RefSeq" id="WP_062007411.1">
    <property type="nucleotide sequence ID" value="NZ_CP012677.1"/>
</dbReference>
<dbReference type="GO" id="GO:0043190">
    <property type="term" value="C:ATP-binding cassette (ABC) transporter complex"/>
    <property type="evidence" value="ECO:0007669"/>
    <property type="project" value="InterPro"/>
</dbReference>
<dbReference type="Gene3D" id="3.40.190.10">
    <property type="entry name" value="Periplasmic binding protein-like II"/>
    <property type="match status" value="1"/>
</dbReference>
<reference evidence="4" key="1">
    <citation type="submission" date="2015-09" db="EMBL/GenBank/DDBJ databases">
        <title>Complete genome of Arthrobacter alpinus strain R3.8.</title>
        <authorList>
            <person name="See-Too W.S."/>
            <person name="Chan K.G."/>
        </authorList>
    </citation>
    <scope>NUCLEOTIDE SEQUENCE [LARGE SCALE GENOMIC DNA]</scope>
    <source>
        <strain evidence="4">R3.8</strain>
    </source>
</reference>
<dbReference type="PIRSF" id="PIRSF002741">
    <property type="entry name" value="MppA"/>
    <property type="match status" value="1"/>
</dbReference>